<feature type="region of interest" description="Disordered" evidence="1">
    <location>
        <begin position="1"/>
        <end position="56"/>
    </location>
</feature>
<dbReference type="GeneID" id="14924549"/>
<feature type="compositionally biased region" description="Polar residues" evidence="1">
    <location>
        <begin position="18"/>
        <end position="33"/>
    </location>
</feature>
<evidence type="ECO:0000256" key="1">
    <source>
        <dbReference type="SAM" id="MobiDB-lite"/>
    </source>
</evidence>
<evidence type="ECO:0000313" key="2">
    <source>
        <dbReference type="EMBL" id="ELR23568.1"/>
    </source>
</evidence>
<evidence type="ECO:0000313" key="3">
    <source>
        <dbReference type="Proteomes" id="UP000011083"/>
    </source>
</evidence>
<dbReference type="KEGG" id="acan:ACA1_071900"/>
<keyword evidence="3" id="KW-1185">Reference proteome</keyword>
<sequence length="193" mass="21579">MHNHSPSSPSSAAETCPSKKTSLNVVEQSSHRVCTTHLVPSTPARSTNGRPTTPPHAYEEYEAWRVRNSPPNIKEQYHLAKRSRNEFELSRSIDGAQPAAWCATPQPTIDINRLGPGGIAQRAKRLHRARKLTFDDDDEEEPKVADVVLEGSSRSPRSVVAADCREVTTIEAEARCYDNDSPRHRDKMARKEE</sequence>
<dbReference type="Proteomes" id="UP000011083">
    <property type="component" value="Unassembled WGS sequence"/>
</dbReference>
<reference evidence="2 3" key="1">
    <citation type="journal article" date="2013" name="Genome Biol.">
        <title>Genome of Acanthamoeba castellanii highlights extensive lateral gene transfer and early evolution of tyrosine kinase signaling.</title>
        <authorList>
            <person name="Clarke M."/>
            <person name="Lohan A.J."/>
            <person name="Liu B."/>
            <person name="Lagkouvardos I."/>
            <person name="Roy S."/>
            <person name="Zafar N."/>
            <person name="Bertelli C."/>
            <person name="Schilde C."/>
            <person name="Kianianmomeni A."/>
            <person name="Burglin T.R."/>
            <person name="Frech C."/>
            <person name="Turcotte B."/>
            <person name="Kopec K.O."/>
            <person name="Synnott J.M."/>
            <person name="Choo C."/>
            <person name="Paponov I."/>
            <person name="Finkler A."/>
            <person name="Soon Heng Tan C."/>
            <person name="Hutchins A.P."/>
            <person name="Weinmeier T."/>
            <person name="Rattei T."/>
            <person name="Chu J.S."/>
            <person name="Gimenez G."/>
            <person name="Irimia M."/>
            <person name="Rigden D.J."/>
            <person name="Fitzpatrick D.A."/>
            <person name="Lorenzo-Morales J."/>
            <person name="Bateman A."/>
            <person name="Chiu C.H."/>
            <person name="Tang P."/>
            <person name="Hegemann P."/>
            <person name="Fromm H."/>
            <person name="Raoult D."/>
            <person name="Greub G."/>
            <person name="Miranda-Saavedra D."/>
            <person name="Chen N."/>
            <person name="Nash P."/>
            <person name="Ginger M.L."/>
            <person name="Horn M."/>
            <person name="Schaap P."/>
            <person name="Caler L."/>
            <person name="Loftus B."/>
        </authorList>
    </citation>
    <scope>NUCLEOTIDE SEQUENCE [LARGE SCALE GENOMIC DNA]</scope>
    <source>
        <strain evidence="2 3">Neff</strain>
    </source>
</reference>
<feature type="compositionally biased region" description="Low complexity" evidence="1">
    <location>
        <begin position="1"/>
        <end position="13"/>
    </location>
</feature>
<organism evidence="2 3">
    <name type="scientific">Acanthamoeba castellanii (strain ATCC 30010 / Neff)</name>
    <dbReference type="NCBI Taxonomy" id="1257118"/>
    <lineage>
        <taxon>Eukaryota</taxon>
        <taxon>Amoebozoa</taxon>
        <taxon>Discosea</taxon>
        <taxon>Longamoebia</taxon>
        <taxon>Centramoebida</taxon>
        <taxon>Acanthamoebidae</taxon>
        <taxon>Acanthamoeba</taxon>
    </lineage>
</organism>
<proteinExistence type="predicted"/>
<dbReference type="RefSeq" id="XP_004353096.1">
    <property type="nucleotide sequence ID" value="XM_004353044.1"/>
</dbReference>
<dbReference type="VEuPathDB" id="AmoebaDB:ACA1_071900"/>
<dbReference type="EMBL" id="KB007857">
    <property type="protein sequence ID" value="ELR23568.1"/>
    <property type="molecule type" value="Genomic_DNA"/>
</dbReference>
<accession>L8HFR6</accession>
<dbReference type="AlphaFoldDB" id="L8HFR6"/>
<name>L8HFR6_ACACF</name>
<protein>
    <submittedName>
        <fullName evidence="2">Uncharacterized protein</fullName>
    </submittedName>
</protein>
<feature type="region of interest" description="Disordered" evidence="1">
    <location>
        <begin position="136"/>
        <end position="157"/>
    </location>
</feature>
<gene>
    <name evidence="2" type="ORF">ACA1_071900</name>
</gene>